<keyword evidence="3" id="KW-0967">Endosome</keyword>
<evidence type="ECO:0000313" key="6">
    <source>
        <dbReference type="EMBL" id="PRQ18341.1"/>
    </source>
</evidence>
<evidence type="ECO:0000313" key="7">
    <source>
        <dbReference type="Proteomes" id="UP000238479"/>
    </source>
</evidence>
<dbReference type="InterPro" id="IPR005024">
    <property type="entry name" value="Snf7_fam"/>
</dbReference>
<evidence type="ECO:0000256" key="4">
    <source>
        <dbReference type="SAM" id="Coils"/>
    </source>
</evidence>
<name>A0A2P6P8T3_ROSCH</name>
<dbReference type="GO" id="GO:0009898">
    <property type="term" value="C:cytoplasmic side of plasma membrane"/>
    <property type="evidence" value="ECO:0007669"/>
    <property type="project" value="TreeGrafter"/>
</dbReference>
<dbReference type="PANTHER" id="PTHR22761">
    <property type="entry name" value="CHARGED MULTIVESICULAR BODY PROTEIN"/>
    <property type="match status" value="1"/>
</dbReference>
<evidence type="ECO:0000256" key="3">
    <source>
        <dbReference type="ARBA" id="ARBA00022753"/>
    </source>
</evidence>
<comment type="similarity">
    <text evidence="2">Belongs to the SNF7 family.</text>
</comment>
<keyword evidence="4" id="KW-0175">Coiled coil</keyword>
<dbReference type="Gramene" id="PRQ18341">
    <property type="protein sequence ID" value="PRQ18341"/>
    <property type="gene ID" value="RchiOBHm_Chr7g0204891"/>
</dbReference>
<feature type="coiled-coil region" evidence="4">
    <location>
        <begin position="109"/>
        <end position="171"/>
    </location>
</feature>
<dbReference type="GO" id="GO:0006900">
    <property type="term" value="P:vesicle budding from membrane"/>
    <property type="evidence" value="ECO:0007669"/>
    <property type="project" value="TreeGrafter"/>
</dbReference>
<dbReference type="STRING" id="74649.A0A2P6P8T3"/>
<dbReference type="Gene3D" id="1.10.287.1060">
    <property type="entry name" value="ESAT-6-like"/>
    <property type="match status" value="1"/>
</dbReference>
<dbReference type="Gene3D" id="6.10.250.1710">
    <property type="match status" value="1"/>
</dbReference>
<feature type="coiled-coil region" evidence="4">
    <location>
        <begin position="16"/>
        <end position="43"/>
    </location>
</feature>
<dbReference type="Proteomes" id="UP000238479">
    <property type="component" value="Chromosome 7"/>
</dbReference>
<proteinExistence type="inferred from homology"/>
<protein>
    <submittedName>
        <fullName evidence="6">Putative Snf7 family protein</fullName>
    </submittedName>
</protein>
<dbReference type="Pfam" id="PF03357">
    <property type="entry name" value="Snf7"/>
    <property type="match status" value="1"/>
</dbReference>
<accession>A0A2P6P8T3</accession>
<dbReference type="GO" id="GO:0032511">
    <property type="term" value="P:late endosome to vacuole transport via multivesicular body sorting pathway"/>
    <property type="evidence" value="ECO:0007669"/>
    <property type="project" value="TreeGrafter"/>
</dbReference>
<dbReference type="GO" id="GO:0000815">
    <property type="term" value="C:ESCRT III complex"/>
    <property type="evidence" value="ECO:0007669"/>
    <property type="project" value="TreeGrafter"/>
</dbReference>
<dbReference type="AlphaFoldDB" id="A0A2P6P8T3"/>
<organism evidence="6 7">
    <name type="scientific">Rosa chinensis</name>
    <name type="common">China rose</name>
    <dbReference type="NCBI Taxonomy" id="74649"/>
    <lineage>
        <taxon>Eukaryota</taxon>
        <taxon>Viridiplantae</taxon>
        <taxon>Streptophyta</taxon>
        <taxon>Embryophyta</taxon>
        <taxon>Tracheophyta</taxon>
        <taxon>Spermatophyta</taxon>
        <taxon>Magnoliopsida</taxon>
        <taxon>eudicotyledons</taxon>
        <taxon>Gunneridae</taxon>
        <taxon>Pentapetalae</taxon>
        <taxon>rosids</taxon>
        <taxon>fabids</taxon>
        <taxon>Rosales</taxon>
        <taxon>Rosaceae</taxon>
        <taxon>Rosoideae</taxon>
        <taxon>Rosoideae incertae sedis</taxon>
        <taxon>Rosa</taxon>
    </lineage>
</organism>
<evidence type="ECO:0000256" key="1">
    <source>
        <dbReference type="ARBA" id="ARBA00004177"/>
    </source>
</evidence>
<gene>
    <name evidence="6" type="ORF">RchiOBHm_Chr7g0204891</name>
</gene>
<comment type="subcellular location">
    <subcellularLocation>
        <location evidence="1">Endosome</location>
    </subcellularLocation>
</comment>
<dbReference type="PANTHER" id="PTHR22761:SF10">
    <property type="entry name" value="GH13992P"/>
    <property type="match status" value="1"/>
</dbReference>
<sequence length="214" mass="24020">MFARLFGKPKMEPITLEKLSENLEMLEKEEKVLQKKAAAELEKATRFSNAKNKRAAMQSLKKKRLYEQQIQNNGNSQLRVHDLMIMLEGAKANIETVDALRTGAAALKAMQKAANIDEVEKTLDEVHEQTEKMKQIQEALSTPIGFDDFDEDELEAELEELESAELEQQLLQPAATSSAPVHLPAGRQPNRPLLQKPTVDEEDELAALQAEMAL</sequence>
<evidence type="ECO:0000256" key="2">
    <source>
        <dbReference type="ARBA" id="ARBA00006190"/>
    </source>
</evidence>
<dbReference type="OrthoDB" id="5592979at2759"/>
<dbReference type="GO" id="GO:0005771">
    <property type="term" value="C:multivesicular body"/>
    <property type="evidence" value="ECO:0007669"/>
    <property type="project" value="TreeGrafter"/>
</dbReference>
<dbReference type="EMBL" id="PDCK01000045">
    <property type="protein sequence ID" value="PRQ18341.1"/>
    <property type="molecule type" value="Genomic_DNA"/>
</dbReference>
<feature type="region of interest" description="Disordered" evidence="5">
    <location>
        <begin position="174"/>
        <end position="200"/>
    </location>
</feature>
<reference evidence="6 7" key="1">
    <citation type="journal article" date="2018" name="Nat. Genet.">
        <title>The Rosa genome provides new insights in the design of modern roses.</title>
        <authorList>
            <person name="Bendahmane M."/>
        </authorList>
    </citation>
    <scope>NUCLEOTIDE SEQUENCE [LARGE SCALE GENOMIC DNA]</scope>
    <source>
        <strain evidence="7">cv. Old Blush</strain>
    </source>
</reference>
<comment type="caution">
    <text evidence="6">The sequence shown here is derived from an EMBL/GenBank/DDBJ whole genome shotgun (WGS) entry which is preliminary data.</text>
</comment>
<evidence type="ECO:0000256" key="5">
    <source>
        <dbReference type="SAM" id="MobiDB-lite"/>
    </source>
</evidence>
<keyword evidence="7" id="KW-1185">Reference proteome</keyword>